<dbReference type="InterPro" id="IPR012349">
    <property type="entry name" value="Split_barrel_FMN-bd"/>
</dbReference>
<keyword evidence="3" id="KW-0288">FMN</keyword>
<accession>A0A2T4U1X3</accession>
<dbReference type="Pfam" id="PF01613">
    <property type="entry name" value="Flavin_Reduct"/>
    <property type="match status" value="1"/>
</dbReference>
<dbReference type="SUPFAM" id="SSF50475">
    <property type="entry name" value="FMN-binding split barrel"/>
    <property type="match status" value="1"/>
</dbReference>
<evidence type="ECO:0000259" key="5">
    <source>
        <dbReference type="SMART" id="SM00903"/>
    </source>
</evidence>
<gene>
    <name evidence="6" type="ORF">C6Y45_16735</name>
</gene>
<name>A0A2T4U1X3_9BACI</name>
<protein>
    <recommendedName>
        <fullName evidence="5">Flavin reductase like domain-containing protein</fullName>
    </recommendedName>
</protein>
<dbReference type="SMART" id="SM00903">
    <property type="entry name" value="Flavin_Reduct"/>
    <property type="match status" value="1"/>
</dbReference>
<comment type="similarity">
    <text evidence="4">Belongs to the flavoredoxin family.</text>
</comment>
<dbReference type="Proteomes" id="UP000240509">
    <property type="component" value="Unassembled WGS sequence"/>
</dbReference>
<comment type="cofactor">
    <cofactor evidence="1">
        <name>FMN</name>
        <dbReference type="ChEBI" id="CHEBI:58210"/>
    </cofactor>
</comment>
<reference evidence="6 7" key="1">
    <citation type="submission" date="2018-03" db="EMBL/GenBank/DDBJ databases">
        <title>Alkalicoccus saliphilus sp. nov., isolated from a mineral pool.</title>
        <authorList>
            <person name="Zhao B."/>
        </authorList>
    </citation>
    <scope>NUCLEOTIDE SEQUENCE [LARGE SCALE GENOMIC DNA]</scope>
    <source>
        <strain evidence="6 7">6AG</strain>
    </source>
</reference>
<feature type="domain" description="Flavin reductase like" evidence="5">
    <location>
        <begin position="20"/>
        <end position="174"/>
    </location>
</feature>
<keyword evidence="7" id="KW-1185">Reference proteome</keyword>
<dbReference type="AlphaFoldDB" id="A0A2T4U1X3"/>
<dbReference type="OrthoDB" id="9794638at2"/>
<sequence length="201" mass="22061">MYVINAGELSKKENYRMLTSIVTPRPIAFISSLSGDGILNAAPFSYFNIVSADPPLISVAVGRKDGKQKDTAVNILETKEFVVHVTDEDNVKEVNETSAGLPPEQSEVDKAGLTPVVSSTVAVPSIKESTVRLECRLEHHQVFDGEDSSTDLIIGRILSYSIEDNLIKDGRVQTEKMKPVSRLGGKKYARLGKVFELDRPE</sequence>
<organism evidence="6 7">
    <name type="scientific">Alkalicoccus saliphilus</name>
    <dbReference type="NCBI Taxonomy" id="200989"/>
    <lineage>
        <taxon>Bacteria</taxon>
        <taxon>Bacillati</taxon>
        <taxon>Bacillota</taxon>
        <taxon>Bacilli</taxon>
        <taxon>Bacillales</taxon>
        <taxon>Bacillaceae</taxon>
        <taxon>Alkalicoccus</taxon>
    </lineage>
</organism>
<evidence type="ECO:0000256" key="4">
    <source>
        <dbReference type="ARBA" id="ARBA00038054"/>
    </source>
</evidence>
<evidence type="ECO:0000256" key="2">
    <source>
        <dbReference type="ARBA" id="ARBA00022630"/>
    </source>
</evidence>
<dbReference type="EMBL" id="PZJJ01000056">
    <property type="protein sequence ID" value="PTL37384.1"/>
    <property type="molecule type" value="Genomic_DNA"/>
</dbReference>
<dbReference type="InterPro" id="IPR002563">
    <property type="entry name" value="Flavin_Rdtase-like_dom"/>
</dbReference>
<evidence type="ECO:0000256" key="3">
    <source>
        <dbReference type="ARBA" id="ARBA00022643"/>
    </source>
</evidence>
<dbReference type="GO" id="GO:0010181">
    <property type="term" value="F:FMN binding"/>
    <property type="evidence" value="ECO:0007669"/>
    <property type="project" value="InterPro"/>
</dbReference>
<comment type="caution">
    <text evidence="6">The sequence shown here is derived from an EMBL/GenBank/DDBJ whole genome shotgun (WGS) entry which is preliminary data.</text>
</comment>
<dbReference type="RefSeq" id="WP_107586369.1">
    <property type="nucleotide sequence ID" value="NZ_PZJJ01000056.1"/>
</dbReference>
<evidence type="ECO:0000313" key="7">
    <source>
        <dbReference type="Proteomes" id="UP000240509"/>
    </source>
</evidence>
<dbReference type="Gene3D" id="2.30.110.10">
    <property type="entry name" value="Electron Transport, Fmn-binding Protein, Chain A"/>
    <property type="match status" value="1"/>
</dbReference>
<dbReference type="GO" id="GO:0016646">
    <property type="term" value="F:oxidoreductase activity, acting on the CH-NH group of donors, NAD or NADP as acceptor"/>
    <property type="evidence" value="ECO:0007669"/>
    <property type="project" value="UniProtKB-ARBA"/>
</dbReference>
<evidence type="ECO:0000313" key="6">
    <source>
        <dbReference type="EMBL" id="PTL37384.1"/>
    </source>
</evidence>
<dbReference type="PANTHER" id="PTHR33798:SF5">
    <property type="entry name" value="FLAVIN REDUCTASE LIKE DOMAIN-CONTAINING PROTEIN"/>
    <property type="match status" value="1"/>
</dbReference>
<keyword evidence="2" id="KW-0285">Flavoprotein</keyword>
<proteinExistence type="inferred from homology"/>
<evidence type="ECO:0000256" key="1">
    <source>
        <dbReference type="ARBA" id="ARBA00001917"/>
    </source>
</evidence>
<dbReference type="PANTHER" id="PTHR33798">
    <property type="entry name" value="FLAVOPROTEIN OXYGENASE"/>
    <property type="match status" value="1"/>
</dbReference>